<dbReference type="Gene3D" id="2.30.40.10">
    <property type="entry name" value="Urease, subunit C, domain 1"/>
    <property type="match status" value="1"/>
</dbReference>
<dbReference type="PROSITE" id="PS51257">
    <property type="entry name" value="PROKAR_LIPOPROTEIN"/>
    <property type="match status" value="1"/>
</dbReference>
<name>A0A420DKQ7_9FLAO</name>
<keyword evidence="2" id="KW-0378">Hydrolase</keyword>
<dbReference type="Proteomes" id="UP000284892">
    <property type="component" value="Unassembled WGS sequence"/>
</dbReference>
<dbReference type="RefSeq" id="WP_120201136.1">
    <property type="nucleotide sequence ID" value="NZ_RAQJ01000003.1"/>
</dbReference>
<dbReference type="SUPFAM" id="SSF51338">
    <property type="entry name" value="Composite domain of metallo-dependent hydrolases"/>
    <property type="match status" value="1"/>
</dbReference>
<dbReference type="AlphaFoldDB" id="A0A420DKQ7"/>
<dbReference type="SUPFAM" id="SSF51556">
    <property type="entry name" value="Metallo-dependent hydrolases"/>
    <property type="match status" value="1"/>
</dbReference>
<sequence length="464" mass="52405">MKKNLAIMAIISLTLLLSCSKTKFSNEAFIMYHANIIDVENGKTLKDKAIIIDSGLIKRIGDFKNLKSLVSKNKHYNVDHKYVIPGLWDMHSHIDQLSDDFEHSKSMLSLYTLNGVTSIREMGGNWTKIKQLREASKESHYSPTILTAGPILENKAFVDWVAKVDNDPEFKKNRVRIANASEVEKVVDSVKKLGVDFLKIRTAATKEVFFEIMKQAKAKGLKLSGHVDKKVDLYDAVKSGISSLEHLDILQLPEMSDAKMDSIVLLMKELKTGYSPTLIYFKNHRIYDRTKIKSFLNDSTYSNFPKRAYASKSLLKKSKLSIKRSEGSQVPWNELETNFMKFATKIVQNNVSVLASTDGANALVLPGFSLHEELQLYKSELKMSPLQILQSATINPSKYFGFESKLGLVKEGYVADLIVLDKNPLLNIKNTETINSVIKSGKLISNKEILKELKSIRDYNKTNN</sequence>
<dbReference type="Gene3D" id="3.40.50.10910">
    <property type="entry name" value="Amidohydrolase"/>
    <property type="match status" value="1"/>
</dbReference>
<protein>
    <submittedName>
        <fullName evidence="2">Imidazolonepropionase-like amidohydrolase</fullName>
    </submittedName>
</protein>
<dbReference type="PANTHER" id="PTHR43135:SF3">
    <property type="entry name" value="ALPHA-D-RIBOSE 1-METHYLPHOSPHONATE 5-TRIPHOSPHATE DIPHOSPHATASE"/>
    <property type="match status" value="1"/>
</dbReference>
<dbReference type="InterPro" id="IPR006680">
    <property type="entry name" value="Amidohydro-rel"/>
</dbReference>
<proteinExistence type="predicted"/>
<evidence type="ECO:0000313" key="2">
    <source>
        <dbReference type="EMBL" id="RKE94799.1"/>
    </source>
</evidence>
<dbReference type="PANTHER" id="PTHR43135">
    <property type="entry name" value="ALPHA-D-RIBOSE 1-METHYLPHOSPHONATE 5-TRIPHOSPHATE DIPHOSPHATASE"/>
    <property type="match status" value="1"/>
</dbReference>
<feature type="domain" description="Amidohydrolase-related" evidence="1">
    <location>
        <begin position="82"/>
        <end position="443"/>
    </location>
</feature>
<comment type="caution">
    <text evidence="2">The sequence shown here is derived from an EMBL/GenBank/DDBJ whole genome shotgun (WGS) entry which is preliminary data.</text>
</comment>
<dbReference type="Pfam" id="PF01979">
    <property type="entry name" value="Amidohydro_1"/>
    <property type="match status" value="1"/>
</dbReference>
<reference evidence="2 3" key="1">
    <citation type="submission" date="2018-09" db="EMBL/GenBank/DDBJ databases">
        <title>Genomic Encyclopedia of Archaeal and Bacterial Type Strains, Phase II (KMG-II): from individual species to whole genera.</title>
        <authorList>
            <person name="Goeker M."/>
        </authorList>
    </citation>
    <scope>NUCLEOTIDE SEQUENCE [LARGE SCALE GENOMIC DNA]</scope>
    <source>
        <strain evidence="2 3">DSM 26283</strain>
    </source>
</reference>
<dbReference type="InterPro" id="IPR032466">
    <property type="entry name" value="Metal_Hydrolase"/>
</dbReference>
<accession>A0A420DKQ7</accession>
<dbReference type="Gene3D" id="1.20.58.520">
    <property type="entry name" value="Amidohydrolase"/>
    <property type="match status" value="1"/>
</dbReference>
<evidence type="ECO:0000313" key="3">
    <source>
        <dbReference type="Proteomes" id="UP000284892"/>
    </source>
</evidence>
<organism evidence="2 3">
    <name type="scientific">Ichthyenterobacterium magnum</name>
    <dbReference type="NCBI Taxonomy" id="1230530"/>
    <lineage>
        <taxon>Bacteria</taxon>
        <taxon>Pseudomonadati</taxon>
        <taxon>Bacteroidota</taxon>
        <taxon>Flavobacteriia</taxon>
        <taxon>Flavobacteriales</taxon>
        <taxon>Flavobacteriaceae</taxon>
        <taxon>Ichthyenterobacterium</taxon>
    </lineage>
</organism>
<evidence type="ECO:0000259" key="1">
    <source>
        <dbReference type="Pfam" id="PF01979"/>
    </source>
</evidence>
<dbReference type="EMBL" id="RAQJ01000003">
    <property type="protein sequence ID" value="RKE94799.1"/>
    <property type="molecule type" value="Genomic_DNA"/>
</dbReference>
<dbReference type="InterPro" id="IPR051781">
    <property type="entry name" value="Metallo-dep_Hydrolase"/>
</dbReference>
<dbReference type="OrthoDB" id="9797498at2"/>
<dbReference type="InterPro" id="IPR011059">
    <property type="entry name" value="Metal-dep_hydrolase_composite"/>
</dbReference>
<keyword evidence="3" id="KW-1185">Reference proteome</keyword>
<dbReference type="GO" id="GO:0016810">
    <property type="term" value="F:hydrolase activity, acting on carbon-nitrogen (but not peptide) bonds"/>
    <property type="evidence" value="ECO:0007669"/>
    <property type="project" value="InterPro"/>
</dbReference>
<gene>
    <name evidence="2" type="ORF">BXY80_1811</name>
</gene>
<dbReference type="Gene3D" id="3.30.110.90">
    <property type="entry name" value="Amidohydrolase"/>
    <property type="match status" value="1"/>
</dbReference>